<proteinExistence type="predicted"/>
<dbReference type="AlphaFoldDB" id="A0A0F9JMM7"/>
<organism evidence="1">
    <name type="scientific">marine sediment metagenome</name>
    <dbReference type="NCBI Taxonomy" id="412755"/>
    <lineage>
        <taxon>unclassified sequences</taxon>
        <taxon>metagenomes</taxon>
        <taxon>ecological metagenomes</taxon>
    </lineage>
</organism>
<accession>A0A0F9JMM7</accession>
<reference evidence="1" key="1">
    <citation type="journal article" date="2015" name="Nature">
        <title>Complex archaea that bridge the gap between prokaryotes and eukaryotes.</title>
        <authorList>
            <person name="Spang A."/>
            <person name="Saw J.H."/>
            <person name="Jorgensen S.L."/>
            <person name="Zaremba-Niedzwiedzka K."/>
            <person name="Martijn J."/>
            <person name="Lind A.E."/>
            <person name="van Eijk R."/>
            <person name="Schleper C."/>
            <person name="Guy L."/>
            <person name="Ettema T.J."/>
        </authorList>
    </citation>
    <scope>NUCLEOTIDE SEQUENCE</scope>
</reference>
<name>A0A0F9JMM7_9ZZZZ</name>
<dbReference type="EMBL" id="LAZR01009733">
    <property type="protein sequence ID" value="KKM70888.1"/>
    <property type="molecule type" value="Genomic_DNA"/>
</dbReference>
<comment type="caution">
    <text evidence="1">The sequence shown here is derived from an EMBL/GenBank/DDBJ whole genome shotgun (WGS) entry which is preliminary data.</text>
</comment>
<sequence length="123" mass="12837">MAITRSVALNEMNFRGLHVNAATAAYTLVPSDSGVILFNDYGTDTTYTLPAVADASGKVFWIVNGEATTKTIISAPTACIKGVQAAVCTTITSKAIGDHVIITCDGTNYFVVSMGLAVWTVTA</sequence>
<protein>
    <submittedName>
        <fullName evidence="1">Uncharacterized protein</fullName>
    </submittedName>
</protein>
<gene>
    <name evidence="1" type="ORF">LCGC14_1436180</name>
</gene>
<evidence type="ECO:0000313" key="1">
    <source>
        <dbReference type="EMBL" id="KKM70888.1"/>
    </source>
</evidence>